<dbReference type="AlphaFoldDB" id="A0A4S4FYS7"/>
<sequence length="507" mass="55412">MGQSTGVAAPIAKDVSPGEDESVLAGTSARHPRAKDLTTFERYRMHVDWLERHLDLFTPASSTLDAEAEITQIQRHGELALAFRTRHCVEENAEFGAATSWDTWLRAIIRHLESPAVRERARSRLATAHAWLMPYVVLRSLGLWQDDWHDATLAIAEEAGFPLASEVVPYRRADQLFFLGMRGQDRAADLKGAIGATYLASGPSVIHADRDAAYSVTHTVLYASSFGLETVRAEWPFLSAAVAFAESALVRFCRRRDWDLVGELLICLNLLPGADRVLIERAESCFMGAIREDGGVFASEATAKAVGAMSPLTRSADFDATYHTTLVAMFLAANPRTRAAVAPVDRGGVLQEAFRVRVLGARQRAITFLGEPSRADEAARPSSPAILTWDDVLTGDRLGLTGALAASVREVDDPVIVIRLAQSLAAERDYGNLIRALGWVDELSLWNEDTLACLQLLLDHQTPDGRIGLLSAELEYADEATSASVYRVLTSRFVALCDSLLVSSPVR</sequence>
<feature type="domain" description="DUF6895" evidence="2">
    <location>
        <begin position="44"/>
        <end position="333"/>
    </location>
</feature>
<accession>A0A4S4FYS7</accession>
<evidence type="ECO:0000259" key="2">
    <source>
        <dbReference type="Pfam" id="PF21836"/>
    </source>
</evidence>
<comment type="caution">
    <text evidence="3">The sequence shown here is derived from an EMBL/GenBank/DDBJ whole genome shotgun (WGS) entry which is preliminary data.</text>
</comment>
<evidence type="ECO:0000313" key="4">
    <source>
        <dbReference type="Proteomes" id="UP000307380"/>
    </source>
</evidence>
<evidence type="ECO:0000256" key="1">
    <source>
        <dbReference type="SAM" id="MobiDB-lite"/>
    </source>
</evidence>
<dbReference type="InterPro" id="IPR054190">
    <property type="entry name" value="DUF6895"/>
</dbReference>
<organism evidence="3 4">
    <name type="scientific">Orlajensenia flava</name>
    <dbReference type="NCBI Taxonomy" id="2565934"/>
    <lineage>
        <taxon>Bacteria</taxon>
        <taxon>Bacillati</taxon>
        <taxon>Actinomycetota</taxon>
        <taxon>Actinomycetes</taxon>
        <taxon>Micrococcales</taxon>
        <taxon>Microbacteriaceae</taxon>
        <taxon>Orlajensenia</taxon>
    </lineage>
</organism>
<dbReference type="EMBL" id="SSSN01000003">
    <property type="protein sequence ID" value="THG35521.1"/>
    <property type="molecule type" value="Genomic_DNA"/>
</dbReference>
<gene>
    <name evidence="3" type="ORF">E6C70_05625</name>
</gene>
<proteinExistence type="predicted"/>
<name>A0A4S4FYS7_9MICO</name>
<feature type="region of interest" description="Disordered" evidence="1">
    <location>
        <begin position="1"/>
        <end position="30"/>
    </location>
</feature>
<reference evidence="3 4" key="1">
    <citation type="submission" date="2019-04" db="EMBL/GenBank/DDBJ databases">
        <authorList>
            <person name="Jiang L."/>
        </authorList>
    </citation>
    <scope>NUCLEOTIDE SEQUENCE [LARGE SCALE GENOMIC DNA]</scope>
    <source>
        <strain evidence="3 4">YIM 131861</strain>
    </source>
</reference>
<dbReference type="RefSeq" id="WP_136423024.1">
    <property type="nucleotide sequence ID" value="NZ_SSSN01000003.1"/>
</dbReference>
<evidence type="ECO:0000313" key="3">
    <source>
        <dbReference type="EMBL" id="THG35521.1"/>
    </source>
</evidence>
<dbReference type="Proteomes" id="UP000307380">
    <property type="component" value="Unassembled WGS sequence"/>
</dbReference>
<dbReference type="Pfam" id="PF21836">
    <property type="entry name" value="DUF6895"/>
    <property type="match status" value="1"/>
</dbReference>
<dbReference type="OrthoDB" id="5141156at2"/>
<protein>
    <recommendedName>
        <fullName evidence="2">DUF6895 domain-containing protein</fullName>
    </recommendedName>
</protein>
<keyword evidence="4" id="KW-1185">Reference proteome</keyword>